<organism evidence="2 3">
    <name type="scientific">Curtobacterium herbarum</name>
    <dbReference type="NCBI Taxonomy" id="150122"/>
    <lineage>
        <taxon>Bacteria</taxon>
        <taxon>Bacillati</taxon>
        <taxon>Actinomycetota</taxon>
        <taxon>Actinomycetes</taxon>
        <taxon>Micrococcales</taxon>
        <taxon>Microbacteriaceae</taxon>
        <taxon>Curtobacterium</taxon>
    </lineage>
</organism>
<name>A0ABN1ZCT7_9MICO</name>
<accession>A0ABN1ZCT7</accession>
<evidence type="ECO:0000256" key="1">
    <source>
        <dbReference type="SAM" id="MobiDB-lite"/>
    </source>
</evidence>
<comment type="caution">
    <text evidence="2">The sequence shown here is derived from an EMBL/GenBank/DDBJ whole genome shotgun (WGS) entry which is preliminary data.</text>
</comment>
<protein>
    <submittedName>
        <fullName evidence="2">Uncharacterized protein</fullName>
    </submittedName>
</protein>
<dbReference type="EMBL" id="BAAAJX010000006">
    <property type="protein sequence ID" value="GAA1493445.1"/>
    <property type="molecule type" value="Genomic_DNA"/>
</dbReference>
<reference evidence="2 3" key="1">
    <citation type="journal article" date="2019" name="Int. J. Syst. Evol. Microbiol.">
        <title>The Global Catalogue of Microorganisms (GCM) 10K type strain sequencing project: providing services to taxonomists for standard genome sequencing and annotation.</title>
        <authorList>
            <consortium name="The Broad Institute Genomics Platform"/>
            <consortium name="The Broad Institute Genome Sequencing Center for Infectious Disease"/>
            <person name="Wu L."/>
            <person name="Ma J."/>
        </authorList>
    </citation>
    <scope>NUCLEOTIDE SEQUENCE [LARGE SCALE GENOMIC DNA]</scope>
    <source>
        <strain evidence="2 3">JCM 12140</strain>
    </source>
</reference>
<keyword evidence="3" id="KW-1185">Reference proteome</keyword>
<proteinExistence type="predicted"/>
<sequence>MRPEHVLADVRLSSCQRDEQWTAHLGQRLSDPLYGVVIEEKVRSAVPSSDGLQLSRRGPPEGWKLC</sequence>
<gene>
    <name evidence="2" type="ORF">GCM10009627_17910</name>
</gene>
<evidence type="ECO:0000313" key="3">
    <source>
        <dbReference type="Proteomes" id="UP001501742"/>
    </source>
</evidence>
<dbReference type="Proteomes" id="UP001501742">
    <property type="component" value="Unassembled WGS sequence"/>
</dbReference>
<evidence type="ECO:0000313" key="2">
    <source>
        <dbReference type="EMBL" id="GAA1493445.1"/>
    </source>
</evidence>
<feature type="region of interest" description="Disordered" evidence="1">
    <location>
        <begin position="46"/>
        <end position="66"/>
    </location>
</feature>